<keyword evidence="3" id="KW-1003">Cell membrane</keyword>
<keyword evidence="10" id="KW-1185">Reference proteome</keyword>
<dbReference type="EMBL" id="FCOB02000060">
    <property type="protein sequence ID" value="SAL03570.1"/>
    <property type="molecule type" value="Genomic_DNA"/>
</dbReference>
<feature type="transmembrane region" description="Helical" evidence="7">
    <location>
        <begin position="290"/>
        <end position="308"/>
    </location>
</feature>
<evidence type="ECO:0000256" key="3">
    <source>
        <dbReference type="ARBA" id="ARBA00022475"/>
    </source>
</evidence>
<evidence type="ECO:0000313" key="10">
    <source>
        <dbReference type="Proteomes" id="UP000054978"/>
    </source>
</evidence>
<organism evidence="9 10">
    <name type="scientific">Caballeronia ptereochthonis</name>
    <dbReference type="NCBI Taxonomy" id="1777144"/>
    <lineage>
        <taxon>Bacteria</taxon>
        <taxon>Pseudomonadati</taxon>
        <taxon>Pseudomonadota</taxon>
        <taxon>Betaproteobacteria</taxon>
        <taxon>Burkholderiales</taxon>
        <taxon>Burkholderiaceae</taxon>
        <taxon>Caballeronia</taxon>
    </lineage>
</organism>
<feature type="transmembrane region" description="Helical" evidence="7">
    <location>
        <begin position="314"/>
        <end position="336"/>
    </location>
</feature>
<feature type="domain" description="Major facilitator superfamily (MFS) profile" evidence="8">
    <location>
        <begin position="16"/>
        <end position="402"/>
    </location>
</feature>
<proteinExistence type="predicted"/>
<evidence type="ECO:0000256" key="4">
    <source>
        <dbReference type="ARBA" id="ARBA00022692"/>
    </source>
</evidence>
<dbReference type="InterPro" id="IPR011701">
    <property type="entry name" value="MFS"/>
</dbReference>
<comment type="subcellular location">
    <subcellularLocation>
        <location evidence="1">Cell membrane</location>
        <topology evidence="1">Multi-pass membrane protein</topology>
    </subcellularLocation>
</comment>
<sequence>MSAPPHSEGSAHWQRNLYVCVFGSFTTIMAMTLLLPFLPLYVQQLGASSVEAAVQWSGIAFGATFLAAGLVAPLWGRLADRYGRKPILIRASLGMAITMSLLGVVQSVWQLVAMRFLAGLVGGYASGAIVMIATQTPRHRTAWALGTHAAGMMAGNLVGPLIGGLLPGLIGIRATFFIAGGVIFCSFIMTTLLVKEERRAPDRAKGKPRGGWRDVPLLAPVIAMLASAMLLMFANMSIEPIITVYVSQLVKDPKQVTLVAGFVMSAAALGSVLAAPRVGRLADRIGAPKVIIACLAVCGVLLIPQMFVTNGTQLVVLRFLMGLALGGLLPAITSVVRHNVPDSAAGYILGYATSAQYIGQVTGPLAGGFIAAHSGMHSVFAMTSVLMFAGAAFNAWVFLRKGHAQGKDAVRAP</sequence>
<dbReference type="RefSeq" id="WP_087050091.1">
    <property type="nucleotide sequence ID" value="NZ_FCOB02000060.1"/>
</dbReference>
<dbReference type="AlphaFoldDB" id="A0A158EA23"/>
<evidence type="ECO:0000313" key="9">
    <source>
        <dbReference type="EMBL" id="SAL03570.1"/>
    </source>
</evidence>
<evidence type="ECO:0000256" key="1">
    <source>
        <dbReference type="ARBA" id="ARBA00004651"/>
    </source>
</evidence>
<dbReference type="Pfam" id="PF07690">
    <property type="entry name" value="MFS_1"/>
    <property type="match status" value="1"/>
</dbReference>
<dbReference type="STRING" id="1777144.AWB83_06828"/>
<dbReference type="PANTHER" id="PTHR43414:SF6">
    <property type="entry name" value="MULTIDRUG RESISTANCE PROTEIN MDTG"/>
    <property type="match status" value="1"/>
</dbReference>
<dbReference type="InterPro" id="IPR036259">
    <property type="entry name" value="MFS_trans_sf"/>
</dbReference>
<evidence type="ECO:0000256" key="5">
    <source>
        <dbReference type="ARBA" id="ARBA00022989"/>
    </source>
</evidence>
<dbReference type="OrthoDB" id="65739at2"/>
<evidence type="ECO:0000256" key="2">
    <source>
        <dbReference type="ARBA" id="ARBA00022448"/>
    </source>
</evidence>
<keyword evidence="6 7" id="KW-0472">Membrane</keyword>
<feature type="transmembrane region" description="Helical" evidence="7">
    <location>
        <begin position="17"/>
        <end position="42"/>
    </location>
</feature>
<dbReference type="PRINTS" id="PR01035">
    <property type="entry name" value="TCRTETA"/>
</dbReference>
<keyword evidence="2" id="KW-0813">Transport</keyword>
<feature type="transmembrane region" description="Helical" evidence="7">
    <location>
        <begin position="378"/>
        <end position="399"/>
    </location>
</feature>
<dbReference type="PROSITE" id="PS50850">
    <property type="entry name" value="MFS"/>
    <property type="match status" value="1"/>
</dbReference>
<feature type="transmembrane region" description="Helical" evidence="7">
    <location>
        <begin position="172"/>
        <end position="194"/>
    </location>
</feature>
<evidence type="ECO:0000256" key="6">
    <source>
        <dbReference type="ARBA" id="ARBA00023136"/>
    </source>
</evidence>
<feature type="transmembrane region" description="Helical" evidence="7">
    <location>
        <begin position="145"/>
        <end position="166"/>
    </location>
</feature>
<keyword evidence="4 7" id="KW-0812">Transmembrane</keyword>
<evidence type="ECO:0000256" key="7">
    <source>
        <dbReference type="SAM" id="Phobius"/>
    </source>
</evidence>
<dbReference type="SUPFAM" id="SSF103473">
    <property type="entry name" value="MFS general substrate transporter"/>
    <property type="match status" value="1"/>
</dbReference>
<reference evidence="9" key="1">
    <citation type="submission" date="2016-01" db="EMBL/GenBank/DDBJ databases">
        <authorList>
            <person name="Peeters C."/>
        </authorList>
    </citation>
    <scope>NUCLEOTIDE SEQUENCE [LARGE SCALE GENOMIC DNA]</scope>
    <source>
        <strain evidence="9">LMG 29326</strain>
    </source>
</reference>
<dbReference type="InterPro" id="IPR020846">
    <property type="entry name" value="MFS_dom"/>
</dbReference>
<comment type="caution">
    <text evidence="9">The sequence shown here is derived from an EMBL/GenBank/DDBJ whole genome shotgun (WGS) entry which is preliminary data.</text>
</comment>
<feature type="transmembrane region" description="Helical" evidence="7">
    <location>
        <begin position="258"/>
        <end position="278"/>
    </location>
</feature>
<dbReference type="Gene3D" id="1.20.1250.20">
    <property type="entry name" value="MFS general substrate transporter like domains"/>
    <property type="match status" value="2"/>
</dbReference>
<feature type="transmembrane region" description="Helical" evidence="7">
    <location>
        <begin position="112"/>
        <end position="133"/>
    </location>
</feature>
<gene>
    <name evidence="9" type="ORF">AWB83_06828</name>
</gene>
<dbReference type="GO" id="GO:0022857">
    <property type="term" value="F:transmembrane transporter activity"/>
    <property type="evidence" value="ECO:0007669"/>
    <property type="project" value="InterPro"/>
</dbReference>
<feature type="transmembrane region" description="Helical" evidence="7">
    <location>
        <begin position="54"/>
        <end position="75"/>
    </location>
</feature>
<dbReference type="Proteomes" id="UP000054978">
    <property type="component" value="Unassembled WGS sequence"/>
</dbReference>
<feature type="transmembrane region" description="Helical" evidence="7">
    <location>
        <begin position="87"/>
        <end position="106"/>
    </location>
</feature>
<keyword evidence="5 7" id="KW-1133">Transmembrane helix</keyword>
<name>A0A158EA23_9BURK</name>
<dbReference type="InterPro" id="IPR001958">
    <property type="entry name" value="Tet-R_TetA/multi-R_MdtG-like"/>
</dbReference>
<feature type="transmembrane region" description="Helical" evidence="7">
    <location>
        <begin position="215"/>
        <end position="238"/>
    </location>
</feature>
<feature type="transmembrane region" description="Helical" evidence="7">
    <location>
        <begin position="348"/>
        <end position="372"/>
    </location>
</feature>
<dbReference type="PANTHER" id="PTHR43414">
    <property type="entry name" value="MULTIDRUG RESISTANCE PROTEIN MDTG"/>
    <property type="match status" value="1"/>
</dbReference>
<protein>
    <submittedName>
        <fullName evidence="9">Major facilitator transporter</fullName>
    </submittedName>
</protein>
<dbReference type="GO" id="GO:0005886">
    <property type="term" value="C:plasma membrane"/>
    <property type="evidence" value="ECO:0007669"/>
    <property type="project" value="UniProtKB-SubCell"/>
</dbReference>
<accession>A0A158EA23</accession>
<evidence type="ECO:0000259" key="8">
    <source>
        <dbReference type="PROSITE" id="PS50850"/>
    </source>
</evidence>